<reference evidence="4" key="3">
    <citation type="submission" date="2024-09" db="EMBL/GenBank/DDBJ databases">
        <authorList>
            <person name="Sun Q."/>
        </authorList>
    </citation>
    <scope>NUCLEOTIDE SEQUENCE</scope>
    <source>
        <strain evidence="4">NBRC 112888</strain>
    </source>
</reference>
<dbReference type="EMBL" id="JBHSWX010000012">
    <property type="protein sequence ID" value="MFC6787926.1"/>
    <property type="molecule type" value="Genomic_DNA"/>
</dbReference>
<dbReference type="EMBL" id="JBHSWX010000012">
    <property type="protein sequence ID" value="MFC6787884.1"/>
    <property type="molecule type" value="Genomic_DNA"/>
</dbReference>
<organism evidence="4 6">
    <name type="scientific">Halobaculum halobium</name>
    <dbReference type="NCBI Taxonomy" id="3032281"/>
    <lineage>
        <taxon>Archaea</taxon>
        <taxon>Methanobacteriati</taxon>
        <taxon>Methanobacteriota</taxon>
        <taxon>Stenosarchaea group</taxon>
        <taxon>Halobacteria</taxon>
        <taxon>Halobacteriales</taxon>
        <taxon>Haloferacaceae</taxon>
        <taxon>Halobaculum</taxon>
    </lineage>
</organism>
<sequence>MTQITISDPTEVQAGYWSAEIVEDGDLIAEAHLSPDTLPDFDDPREFREFLEAMAEGVGAAEHMDL</sequence>
<accession>A0ABD5TF06</accession>
<dbReference type="RefSeq" id="WP_284062016.1">
    <property type="nucleotide sequence ID" value="NZ_CP126158.1"/>
</dbReference>
<dbReference type="AlphaFoldDB" id="A0ABD5TF06"/>
<comment type="caution">
    <text evidence="4">The sequence shown here is derived from an EMBL/GenBank/DDBJ whole genome shotgun (WGS) entry which is preliminary data.</text>
</comment>
<reference evidence="4" key="1">
    <citation type="journal article" date="2014" name="Int. J. Syst. Evol. Microbiol.">
        <title>Complete genome sequence of Corynebacterium casei LMG S-19264T (=DSM 44701T), isolated from a smear-ripened cheese.</title>
        <authorList>
            <consortium name="US DOE Joint Genome Institute (JGI-PGF)"/>
            <person name="Walter F."/>
            <person name="Albersmeier A."/>
            <person name="Kalinowski J."/>
            <person name="Ruckert C."/>
        </authorList>
    </citation>
    <scope>NUCLEOTIDE SEQUENCE [LARGE SCALE GENOMIC DNA]</scope>
    <source>
        <strain evidence="4">NBRC 112888</strain>
    </source>
</reference>
<dbReference type="EMBL" id="JBHSWX010000012">
    <property type="protein sequence ID" value="MFC6787964.1"/>
    <property type="molecule type" value="Genomic_DNA"/>
</dbReference>
<evidence type="ECO:0000313" key="3">
    <source>
        <dbReference type="EMBL" id="MFC6787884.1"/>
    </source>
</evidence>
<name>A0ABD5TF06_9EURY</name>
<evidence type="ECO:0000313" key="4">
    <source>
        <dbReference type="EMBL" id="MFC6787926.1"/>
    </source>
</evidence>
<protein>
    <submittedName>
        <fullName evidence="4">Uncharacterized protein</fullName>
    </submittedName>
</protein>
<dbReference type="EMBL" id="JBHSWX010000011">
    <property type="protein sequence ID" value="MFC6785077.1"/>
    <property type="molecule type" value="Genomic_DNA"/>
</dbReference>
<dbReference type="GeneID" id="81211108"/>
<evidence type="ECO:0000313" key="1">
    <source>
        <dbReference type="EMBL" id="MFC6785077.1"/>
    </source>
</evidence>
<dbReference type="EMBL" id="JBHSWX010000012">
    <property type="protein sequence ID" value="MFC6785173.1"/>
    <property type="molecule type" value="Genomic_DNA"/>
</dbReference>
<reference evidence="6" key="2">
    <citation type="journal article" date="2019" name="Int. J. Syst. Evol. Microbiol.">
        <title>The Global Catalogue of Microorganisms (GCM) 10K type strain sequencing project: providing services to taxonomists for standard genome sequencing and annotation.</title>
        <authorList>
            <consortium name="The Broad Institute Genomics Platform"/>
            <consortium name="The Broad Institute Genome Sequencing Center for Infectious Disease"/>
            <person name="Wu L."/>
            <person name="Ma J."/>
        </authorList>
    </citation>
    <scope>NUCLEOTIDE SEQUENCE [LARGE SCALE GENOMIC DNA]</scope>
    <source>
        <strain evidence="6">SYNS20</strain>
    </source>
</reference>
<evidence type="ECO:0000313" key="6">
    <source>
        <dbReference type="Proteomes" id="UP001596443"/>
    </source>
</evidence>
<dbReference type="Proteomes" id="UP001596443">
    <property type="component" value="Unassembled WGS sequence"/>
</dbReference>
<evidence type="ECO:0000313" key="2">
    <source>
        <dbReference type="EMBL" id="MFC6785173.1"/>
    </source>
</evidence>
<proteinExistence type="predicted"/>
<keyword evidence="6" id="KW-1185">Reference proteome</keyword>
<evidence type="ECO:0000313" key="5">
    <source>
        <dbReference type="EMBL" id="MFC6787964.1"/>
    </source>
</evidence>
<gene>
    <name evidence="1" type="ORF">ACFQFD_03500</name>
    <name evidence="2" type="ORF">ACFQFD_04040</name>
    <name evidence="3" type="ORF">ACFQFD_18340</name>
    <name evidence="4" type="ORF">ACFQFD_18550</name>
    <name evidence="5" type="ORF">ACFQFD_18740</name>
</gene>